<dbReference type="OrthoDB" id="5451816at2"/>
<dbReference type="Gene3D" id="3.40.50.1580">
    <property type="entry name" value="Nucleoside phosphorylase domain"/>
    <property type="match status" value="2"/>
</dbReference>
<proteinExistence type="predicted"/>
<keyword evidence="3" id="KW-1185">Reference proteome</keyword>
<dbReference type="RefSeq" id="WP_089839756.1">
    <property type="nucleotide sequence ID" value="NZ_FOZL01000001.1"/>
</dbReference>
<dbReference type="Proteomes" id="UP000199024">
    <property type="component" value="Unassembled WGS sequence"/>
</dbReference>
<dbReference type="SUPFAM" id="SSF53167">
    <property type="entry name" value="Purine and uridine phosphorylases"/>
    <property type="match status" value="1"/>
</dbReference>
<dbReference type="AlphaFoldDB" id="A0A1I6MK65"/>
<reference evidence="2 3" key="1">
    <citation type="submission" date="2016-10" db="EMBL/GenBank/DDBJ databases">
        <authorList>
            <person name="de Groot N.N."/>
        </authorList>
    </citation>
    <scope>NUCLEOTIDE SEQUENCE [LARGE SCALE GENOMIC DNA]</scope>
    <source>
        <strain evidence="2 3">DSM 21001</strain>
    </source>
</reference>
<evidence type="ECO:0000313" key="2">
    <source>
        <dbReference type="EMBL" id="SFS16018.1"/>
    </source>
</evidence>
<accession>A0A1I6MK65</accession>
<evidence type="ECO:0000259" key="1">
    <source>
        <dbReference type="Pfam" id="PF01048"/>
    </source>
</evidence>
<dbReference type="STRING" id="474950.SAMN05421771_2828"/>
<dbReference type="GO" id="GO:0009116">
    <property type="term" value="P:nucleoside metabolic process"/>
    <property type="evidence" value="ECO:0007669"/>
    <property type="project" value="InterPro"/>
</dbReference>
<feature type="domain" description="Nucleoside phosphorylase" evidence="1">
    <location>
        <begin position="106"/>
        <end position="186"/>
    </location>
</feature>
<name>A0A1I6MK65_9BACT</name>
<dbReference type="GO" id="GO:0003824">
    <property type="term" value="F:catalytic activity"/>
    <property type="evidence" value="ECO:0007669"/>
    <property type="project" value="InterPro"/>
</dbReference>
<dbReference type="InterPro" id="IPR035994">
    <property type="entry name" value="Nucleoside_phosphorylase_sf"/>
</dbReference>
<protein>
    <submittedName>
        <fullName evidence="2">Nucleoside phosphorylase</fullName>
    </submittedName>
</protein>
<feature type="domain" description="Nucleoside phosphorylase" evidence="1">
    <location>
        <begin position="2"/>
        <end position="89"/>
    </location>
</feature>
<dbReference type="EMBL" id="FOZL01000001">
    <property type="protein sequence ID" value="SFS16018.1"/>
    <property type="molecule type" value="Genomic_DNA"/>
</dbReference>
<dbReference type="Pfam" id="PF01048">
    <property type="entry name" value="PNP_UDP_1"/>
    <property type="match status" value="2"/>
</dbReference>
<gene>
    <name evidence="2" type="ORF">SAMN05421771_2828</name>
</gene>
<organism evidence="2 3">
    <name type="scientific">Granulicella pectinivorans</name>
    <dbReference type="NCBI Taxonomy" id="474950"/>
    <lineage>
        <taxon>Bacteria</taxon>
        <taxon>Pseudomonadati</taxon>
        <taxon>Acidobacteriota</taxon>
        <taxon>Terriglobia</taxon>
        <taxon>Terriglobales</taxon>
        <taxon>Acidobacteriaceae</taxon>
        <taxon>Granulicella</taxon>
    </lineage>
</organism>
<sequence length="219" mass="22951">MRAIIAALPREVAGLVKGWERRELARRVFVYRKGAAVVACAGMGAGRVTLAVKAALAEGGTELMSAGLAGGCDPAMRVGDVVRAGVVVDVLTGERFIDRRFEQVLVTGASVADVAEKSRLWSGYGAAAVDMEAATVARLAEGQGVGFQALKVISDDAEFEMDGLNRFGTPDGQFREAAFAAYAIVRPALWGKLGQLAGNSKRALTVLTAEMTSFLAESV</sequence>
<dbReference type="InterPro" id="IPR000845">
    <property type="entry name" value="Nucleoside_phosphorylase_d"/>
</dbReference>
<evidence type="ECO:0000313" key="3">
    <source>
        <dbReference type="Proteomes" id="UP000199024"/>
    </source>
</evidence>